<gene>
    <name evidence="1" type="primary">wctC</name>
</gene>
<dbReference type="GO" id="GO:0016740">
    <property type="term" value="F:transferase activity"/>
    <property type="evidence" value="ECO:0007669"/>
    <property type="project" value="UniProtKB-KW"/>
</dbReference>
<dbReference type="RefSeq" id="WP_078405608.1">
    <property type="nucleotide sequence ID" value="NZ_CAYACU010000009.1"/>
</dbReference>
<dbReference type="EMBL" id="LT174590">
    <property type="protein sequence ID" value="CZQ25139.1"/>
    <property type="molecule type" value="Genomic_DNA"/>
</dbReference>
<dbReference type="SUPFAM" id="SSF53756">
    <property type="entry name" value="UDP-Glycosyltransferase/glycogen phosphorylase"/>
    <property type="match status" value="1"/>
</dbReference>
<reference evidence="1" key="2">
    <citation type="submission" date="2016-06" db="EMBL/GenBank/DDBJ databases">
        <title>Towards a vaccine: An investigation of Klebsiella pneumoniae surface antigens.</title>
        <authorList>
            <person name="Follador R."/>
            <person name="Heinz E."/>
            <person name="Wyres K.L."/>
            <person name="Ellington M.J."/>
            <person name="Kowarik M."/>
            <person name="Holt K.E."/>
            <person name="Thomson N.R."/>
        </authorList>
    </citation>
    <scope>NUCLEOTIDE SEQUENCE</scope>
    <source>
        <strain evidence="1">AKPRH074763</strain>
    </source>
</reference>
<dbReference type="AlphaFoldDB" id="A0A193SH63"/>
<protein>
    <submittedName>
        <fullName evidence="1">Putative glycosyl transferase</fullName>
    </submittedName>
</protein>
<evidence type="ECO:0000313" key="1">
    <source>
        <dbReference type="EMBL" id="CZQ25139.1"/>
    </source>
</evidence>
<proteinExistence type="predicted"/>
<sequence>MKNIIITPYTVTNNEYITIHKNLFSKMGYKTSNVKIKNILSRNQNIFVCNWVEDNLKGTGLRLILNILKFSILCLYGVLAAKKFIWVRHNLKPHNDFRNQYVYKLGLNILHKIADVVIYHGQYKINDCYRYIPHPLYMQEQINPQISKTIDFAFYGKIARYKGLVDLLNNWPQHLNLLIRGSCDDPELKQEIAKIIDVRGLERVVSLNYGYIEHEDLNAMMYSTKYLILPHEDQSMIVSGAFYHGISYGANIIAKESSFSKSMAKKYPFCTTYNNENLQDVLSSLKYIEPHEVKEISIKAFGEDVCMKEWKSVFA</sequence>
<keyword evidence="1" id="KW-0808">Transferase</keyword>
<name>A0A193SH63_KLEPN</name>
<organism evidence="1">
    <name type="scientific">Klebsiella pneumoniae</name>
    <dbReference type="NCBI Taxonomy" id="573"/>
    <lineage>
        <taxon>Bacteria</taxon>
        <taxon>Pseudomonadati</taxon>
        <taxon>Pseudomonadota</taxon>
        <taxon>Gammaproteobacteria</taxon>
        <taxon>Enterobacterales</taxon>
        <taxon>Enterobacteriaceae</taxon>
        <taxon>Klebsiella/Raoultella group</taxon>
        <taxon>Klebsiella</taxon>
        <taxon>Klebsiella pneumoniae complex</taxon>
    </lineage>
</organism>
<accession>A0A193SH63</accession>
<dbReference type="Gene3D" id="3.40.50.2000">
    <property type="entry name" value="Glycogen Phosphorylase B"/>
    <property type="match status" value="1"/>
</dbReference>
<reference evidence="1" key="1">
    <citation type="submission" date="2016-02" db="EMBL/GenBank/DDBJ databases">
        <authorList>
            <person name="Wen L."/>
            <person name="He K."/>
            <person name="Yang H."/>
        </authorList>
    </citation>
    <scope>NUCLEOTIDE SEQUENCE</scope>
    <source>
        <strain evidence="1">AKPRH074763</strain>
    </source>
</reference>